<dbReference type="EMBL" id="JASSZA010000014">
    <property type="protein sequence ID" value="KAK2094166.1"/>
    <property type="molecule type" value="Genomic_DNA"/>
</dbReference>
<sequence length="276" mass="30684">MPLGSEKDGEGLEPKPRSPPDPPQGILYPSNGTPVTPHGEATTPLEGTCLSIHGSIPNYGLKHENIDAKLKHDLFGGYLSSYSLEYQAHRKLQTQLHLHNSTYPTDTQRVPGVQEITDTTRPAQLRIPRLTPSEHNSTCTTPHTPTDTQRVPGTQEITDTTPPAQLHIPRLTPSEYQAHRKLQTQLDLHNSTYPDRHPASTRHTGNYRHNSTCTTPHTPSDTQRVPGVQEITDTTRPLLQVSCGRCFSTSIYGSTQTELFPVLNSTRKCHFLKTKL</sequence>
<protein>
    <submittedName>
        <fullName evidence="2">Uncharacterized protein</fullName>
    </submittedName>
</protein>
<feature type="compositionally biased region" description="Basic and acidic residues" evidence="1">
    <location>
        <begin position="1"/>
        <end position="18"/>
    </location>
</feature>
<evidence type="ECO:0000313" key="3">
    <source>
        <dbReference type="Proteomes" id="UP001266305"/>
    </source>
</evidence>
<feature type="compositionally biased region" description="Polar residues" evidence="1">
    <location>
        <begin position="149"/>
        <end position="163"/>
    </location>
</feature>
<name>A0ABQ9UAT1_SAGOE</name>
<feature type="region of interest" description="Disordered" evidence="1">
    <location>
        <begin position="190"/>
        <end position="225"/>
    </location>
</feature>
<proteinExistence type="predicted"/>
<feature type="compositionally biased region" description="Low complexity" evidence="1">
    <location>
        <begin position="138"/>
        <end position="148"/>
    </location>
</feature>
<evidence type="ECO:0000256" key="1">
    <source>
        <dbReference type="SAM" id="MobiDB-lite"/>
    </source>
</evidence>
<keyword evidence="3" id="KW-1185">Reference proteome</keyword>
<evidence type="ECO:0000313" key="2">
    <source>
        <dbReference type="EMBL" id="KAK2094166.1"/>
    </source>
</evidence>
<gene>
    <name evidence="2" type="ORF">P7K49_027904</name>
</gene>
<comment type="caution">
    <text evidence="2">The sequence shown here is derived from an EMBL/GenBank/DDBJ whole genome shotgun (WGS) entry which is preliminary data.</text>
</comment>
<feature type="region of interest" description="Disordered" evidence="1">
    <location>
        <begin position="1"/>
        <end position="43"/>
    </location>
</feature>
<reference evidence="2 3" key="1">
    <citation type="submission" date="2023-05" db="EMBL/GenBank/DDBJ databases">
        <title>B98-5 Cell Line De Novo Hybrid Assembly: An Optical Mapping Approach.</title>
        <authorList>
            <person name="Kananen K."/>
            <person name="Auerbach J.A."/>
            <person name="Kautto E."/>
            <person name="Blachly J.S."/>
        </authorList>
    </citation>
    <scope>NUCLEOTIDE SEQUENCE [LARGE SCALE GENOMIC DNA]</scope>
    <source>
        <strain evidence="2">B95-8</strain>
        <tissue evidence="2">Cell line</tissue>
    </source>
</reference>
<feature type="compositionally biased region" description="Polar residues" evidence="1">
    <location>
        <begin position="201"/>
        <end position="223"/>
    </location>
</feature>
<dbReference type="Proteomes" id="UP001266305">
    <property type="component" value="Unassembled WGS sequence"/>
</dbReference>
<feature type="region of interest" description="Disordered" evidence="1">
    <location>
        <begin position="131"/>
        <end position="167"/>
    </location>
</feature>
<accession>A0ABQ9UAT1</accession>
<organism evidence="2 3">
    <name type="scientific">Saguinus oedipus</name>
    <name type="common">Cotton-top tamarin</name>
    <name type="synonym">Oedipomidas oedipus</name>
    <dbReference type="NCBI Taxonomy" id="9490"/>
    <lineage>
        <taxon>Eukaryota</taxon>
        <taxon>Metazoa</taxon>
        <taxon>Chordata</taxon>
        <taxon>Craniata</taxon>
        <taxon>Vertebrata</taxon>
        <taxon>Euteleostomi</taxon>
        <taxon>Mammalia</taxon>
        <taxon>Eutheria</taxon>
        <taxon>Euarchontoglires</taxon>
        <taxon>Primates</taxon>
        <taxon>Haplorrhini</taxon>
        <taxon>Platyrrhini</taxon>
        <taxon>Cebidae</taxon>
        <taxon>Callitrichinae</taxon>
        <taxon>Saguinus</taxon>
    </lineage>
</organism>